<keyword evidence="4" id="KW-0285">Flavoprotein</keyword>
<dbReference type="Proteomes" id="UP000294200">
    <property type="component" value="Unassembled WGS sequence"/>
</dbReference>
<protein>
    <recommendedName>
        <fullName evidence="14">Cholesterol oxidase</fullName>
        <ecNumber evidence="13">1.1.3.6</ecNumber>
        <ecNumber evidence="11">5.3.3.1</ecNumber>
    </recommendedName>
    <alternativeName>
        <fullName evidence="15">Cholesterol isomerase</fullName>
    </alternativeName>
</protein>
<evidence type="ECO:0000256" key="8">
    <source>
        <dbReference type="ARBA" id="ARBA00023166"/>
    </source>
</evidence>
<dbReference type="EMBL" id="MWML01000196">
    <property type="protein sequence ID" value="TCG05087.1"/>
    <property type="molecule type" value="Genomic_DNA"/>
</dbReference>
<comment type="similarity">
    <text evidence="2">Belongs to the GMC oxidoreductase family.</text>
</comment>
<evidence type="ECO:0000256" key="13">
    <source>
        <dbReference type="ARBA" id="ARBA00049723"/>
    </source>
</evidence>
<proteinExistence type="inferred from homology"/>
<evidence type="ECO:0000256" key="4">
    <source>
        <dbReference type="ARBA" id="ARBA00022630"/>
    </source>
</evidence>
<keyword evidence="3" id="KW-0153">Cholesterol metabolism</keyword>
<dbReference type="InterPro" id="IPR007867">
    <property type="entry name" value="GMC_OxRtase_C"/>
</dbReference>
<accession>A0A4R0XDE0</accession>
<keyword evidence="5" id="KW-0274">FAD</keyword>
<keyword evidence="8" id="KW-1207">Sterol metabolism</keyword>
<dbReference type="PANTHER" id="PTHR47470:SF1">
    <property type="entry name" value="FAD-DEPENDENT OXIDOREDUCTASE 2 FAD BINDING DOMAIN-CONTAINING PROTEIN"/>
    <property type="match status" value="1"/>
</dbReference>
<evidence type="ECO:0000256" key="1">
    <source>
        <dbReference type="ARBA" id="ARBA00001974"/>
    </source>
</evidence>
<evidence type="ECO:0000256" key="3">
    <source>
        <dbReference type="ARBA" id="ARBA00022548"/>
    </source>
</evidence>
<evidence type="ECO:0000256" key="14">
    <source>
        <dbReference type="ARBA" id="ARBA00049744"/>
    </source>
</evidence>
<name>A0A4R0XDE0_9BURK</name>
<evidence type="ECO:0000256" key="9">
    <source>
        <dbReference type="ARBA" id="ARBA00023221"/>
    </source>
</evidence>
<dbReference type="Gene3D" id="3.50.50.60">
    <property type="entry name" value="FAD/NAD(P)-binding domain"/>
    <property type="match status" value="1"/>
</dbReference>
<keyword evidence="6" id="KW-0560">Oxidoreductase</keyword>
<reference evidence="17 18" key="1">
    <citation type="submission" date="2017-02" db="EMBL/GenBank/DDBJ databases">
        <title>Paraburkholderia sophoroidis sp. nov. and Paraburkholderia steynii sp. nov. rhizobial symbionts of the fynbos legume Hypocalyptus sophoroides.</title>
        <authorList>
            <person name="Steenkamp E.T."/>
            <person name="Beukes C.W."/>
            <person name="Van Zyl E."/>
            <person name="Avontuur J."/>
            <person name="Chan W.Y."/>
            <person name="Hassen A."/>
            <person name="Palmer M."/>
            <person name="Mthombeni L."/>
            <person name="Phalane F."/>
            <person name="Sereme K."/>
            <person name="Venter S.N."/>
        </authorList>
    </citation>
    <scope>NUCLEOTIDE SEQUENCE [LARGE SCALE GENOMIC DNA]</scope>
    <source>
        <strain evidence="17 18">HC1.1ba</strain>
    </source>
</reference>
<evidence type="ECO:0000259" key="16">
    <source>
        <dbReference type="Pfam" id="PF05199"/>
    </source>
</evidence>
<organism evidence="17 18">
    <name type="scientific">Paraburkholderia steynii</name>
    <dbReference type="NCBI Taxonomy" id="1245441"/>
    <lineage>
        <taxon>Bacteria</taxon>
        <taxon>Pseudomonadati</taxon>
        <taxon>Pseudomonadota</taxon>
        <taxon>Betaproteobacteria</taxon>
        <taxon>Burkholderiales</taxon>
        <taxon>Burkholderiaceae</taxon>
        <taxon>Paraburkholderia</taxon>
    </lineage>
</organism>
<evidence type="ECO:0000256" key="6">
    <source>
        <dbReference type="ARBA" id="ARBA00023002"/>
    </source>
</evidence>
<dbReference type="AlphaFoldDB" id="A0A4R0XDE0"/>
<gene>
    <name evidence="17" type="ORF">BZM27_36330</name>
</gene>
<sequence>MSWPNAGKQPIYETVEKTLIEATGALGGTYMRNPISADLFQNRTVTVHPLGGCGMAEDAAHGVVDQAGRVFSGMDGNAVHEGLYVMDGAVMPLSLGVNPC</sequence>
<dbReference type="GO" id="GO:0004769">
    <property type="term" value="F:steroid Delta-isomerase activity"/>
    <property type="evidence" value="ECO:0007669"/>
    <property type="project" value="UniProtKB-EC"/>
</dbReference>
<dbReference type="SUPFAM" id="SSF51905">
    <property type="entry name" value="FAD/NAD(P)-binding domain"/>
    <property type="match status" value="1"/>
</dbReference>
<keyword evidence="9" id="KW-0753">Steroid metabolism</keyword>
<evidence type="ECO:0000256" key="2">
    <source>
        <dbReference type="ARBA" id="ARBA00010790"/>
    </source>
</evidence>
<keyword evidence="7" id="KW-0443">Lipid metabolism</keyword>
<dbReference type="Pfam" id="PF05199">
    <property type="entry name" value="GMC_oxred_C"/>
    <property type="match status" value="1"/>
</dbReference>
<feature type="domain" description="Glucose-methanol-choline oxidoreductase C-terminal" evidence="16">
    <location>
        <begin position="39"/>
        <end position="99"/>
    </location>
</feature>
<keyword evidence="18" id="KW-1185">Reference proteome</keyword>
<keyword evidence="10" id="KW-0413">Isomerase</keyword>
<evidence type="ECO:0000256" key="5">
    <source>
        <dbReference type="ARBA" id="ARBA00022827"/>
    </source>
</evidence>
<evidence type="ECO:0000256" key="11">
    <source>
        <dbReference type="ARBA" id="ARBA00038856"/>
    </source>
</evidence>
<evidence type="ECO:0000256" key="15">
    <source>
        <dbReference type="ARBA" id="ARBA00049778"/>
    </source>
</evidence>
<dbReference type="EC" id="5.3.3.1" evidence="11"/>
<evidence type="ECO:0000313" key="17">
    <source>
        <dbReference type="EMBL" id="TCG05087.1"/>
    </source>
</evidence>
<dbReference type="GO" id="GO:0016995">
    <property type="term" value="F:cholesterol oxidase activity"/>
    <property type="evidence" value="ECO:0007669"/>
    <property type="project" value="UniProtKB-EC"/>
</dbReference>
<comment type="caution">
    <text evidence="17">The sequence shown here is derived from an EMBL/GenBank/DDBJ whole genome shotgun (WGS) entry which is preliminary data.</text>
</comment>
<evidence type="ECO:0000313" key="18">
    <source>
        <dbReference type="Proteomes" id="UP000294200"/>
    </source>
</evidence>
<dbReference type="InterPro" id="IPR052542">
    <property type="entry name" value="Cholesterol_Oxidase"/>
</dbReference>
<comment type="cofactor">
    <cofactor evidence="1">
        <name>FAD</name>
        <dbReference type="ChEBI" id="CHEBI:57692"/>
    </cofactor>
</comment>
<dbReference type="GO" id="GO:0008203">
    <property type="term" value="P:cholesterol metabolic process"/>
    <property type="evidence" value="ECO:0007669"/>
    <property type="project" value="UniProtKB-KW"/>
</dbReference>
<dbReference type="PANTHER" id="PTHR47470">
    <property type="entry name" value="CHOLESTEROL OXIDASE"/>
    <property type="match status" value="1"/>
</dbReference>
<comment type="pathway">
    <text evidence="12">Steroid metabolism; cholesterol degradation.</text>
</comment>
<evidence type="ECO:0000256" key="10">
    <source>
        <dbReference type="ARBA" id="ARBA00023235"/>
    </source>
</evidence>
<dbReference type="EC" id="1.1.3.6" evidence="13"/>
<evidence type="ECO:0000256" key="7">
    <source>
        <dbReference type="ARBA" id="ARBA00023098"/>
    </source>
</evidence>
<evidence type="ECO:0000256" key="12">
    <source>
        <dbReference type="ARBA" id="ARBA00049645"/>
    </source>
</evidence>
<dbReference type="InterPro" id="IPR036188">
    <property type="entry name" value="FAD/NAD-bd_sf"/>
</dbReference>